<proteinExistence type="predicted"/>
<feature type="compositionally biased region" description="Polar residues" evidence="1">
    <location>
        <begin position="133"/>
        <end position="146"/>
    </location>
</feature>
<protein>
    <submittedName>
        <fullName evidence="2 4">Uncharacterized protein</fullName>
    </submittedName>
</protein>
<reference evidence="4" key="1">
    <citation type="submission" date="2016-06" db="UniProtKB">
        <authorList>
            <consortium name="WormBaseParasite"/>
        </authorList>
    </citation>
    <scope>IDENTIFICATION</scope>
</reference>
<evidence type="ECO:0000313" key="3">
    <source>
        <dbReference type="Proteomes" id="UP000050794"/>
    </source>
</evidence>
<reference evidence="2 3" key="2">
    <citation type="submission" date="2018-11" db="EMBL/GenBank/DDBJ databases">
        <authorList>
            <consortium name="Pathogen Informatics"/>
        </authorList>
    </citation>
    <scope>NUCLEOTIDE SEQUENCE [LARGE SCALE GENOMIC DNA]</scope>
</reference>
<accession>A0A183UJZ1</accession>
<evidence type="ECO:0000256" key="1">
    <source>
        <dbReference type="SAM" id="MobiDB-lite"/>
    </source>
</evidence>
<dbReference type="Proteomes" id="UP000050794">
    <property type="component" value="Unassembled WGS sequence"/>
</dbReference>
<gene>
    <name evidence="2" type="ORF">TCNE_LOCUS8811</name>
</gene>
<organism evidence="3 4">
    <name type="scientific">Toxocara canis</name>
    <name type="common">Canine roundworm</name>
    <dbReference type="NCBI Taxonomy" id="6265"/>
    <lineage>
        <taxon>Eukaryota</taxon>
        <taxon>Metazoa</taxon>
        <taxon>Ecdysozoa</taxon>
        <taxon>Nematoda</taxon>
        <taxon>Chromadorea</taxon>
        <taxon>Rhabditida</taxon>
        <taxon>Spirurina</taxon>
        <taxon>Ascaridomorpha</taxon>
        <taxon>Ascaridoidea</taxon>
        <taxon>Toxocaridae</taxon>
        <taxon>Toxocara</taxon>
    </lineage>
</organism>
<evidence type="ECO:0000313" key="4">
    <source>
        <dbReference type="WBParaSite" id="TCNE_0000881101-mRNA-1"/>
    </source>
</evidence>
<sequence>MIIADTILGEKWEILKNKRETSAKMALAAAVFATFRKLCLRGTASSASNSAPNVSSKAYGVSIDVPKRGDSIRSSSLELPPVKAQQVDGEKLQKVDDDFADLEGRISPESLDLIRQIHGISAPGTRASRRETPASSTDTRTRQWSGGPTEFIDVTGKIEIL</sequence>
<evidence type="ECO:0000313" key="2">
    <source>
        <dbReference type="EMBL" id="VDM40132.1"/>
    </source>
</evidence>
<feature type="region of interest" description="Disordered" evidence="1">
    <location>
        <begin position="121"/>
        <end position="149"/>
    </location>
</feature>
<dbReference type="WBParaSite" id="TCNE_0000881101-mRNA-1">
    <property type="protein sequence ID" value="TCNE_0000881101-mRNA-1"/>
    <property type="gene ID" value="TCNE_0000881101"/>
</dbReference>
<dbReference type="EMBL" id="UYWY01020003">
    <property type="protein sequence ID" value="VDM40132.1"/>
    <property type="molecule type" value="Genomic_DNA"/>
</dbReference>
<keyword evidence="3" id="KW-1185">Reference proteome</keyword>
<name>A0A183UJZ1_TOXCA</name>
<dbReference type="AlphaFoldDB" id="A0A183UJZ1"/>